<dbReference type="GeneID" id="40312805"/>
<evidence type="ECO:0008006" key="5">
    <source>
        <dbReference type="Google" id="ProtNLM"/>
    </source>
</evidence>
<dbReference type="VEuPathDB" id="ToxoDB:BESB_078780"/>
<dbReference type="AlphaFoldDB" id="A0A2A9ME52"/>
<keyword evidence="2" id="KW-0472">Membrane</keyword>
<feature type="compositionally biased region" description="Basic and acidic residues" evidence="1">
    <location>
        <begin position="177"/>
        <end position="196"/>
    </location>
</feature>
<dbReference type="Proteomes" id="UP000224006">
    <property type="component" value="Chromosome VII"/>
</dbReference>
<feature type="compositionally biased region" description="Basic and acidic residues" evidence="1">
    <location>
        <begin position="322"/>
        <end position="335"/>
    </location>
</feature>
<feature type="region of interest" description="Disordered" evidence="1">
    <location>
        <begin position="652"/>
        <end position="676"/>
    </location>
</feature>
<feature type="compositionally biased region" description="Basic and acidic residues" evidence="1">
    <location>
        <begin position="231"/>
        <end position="249"/>
    </location>
</feature>
<dbReference type="EMBL" id="NWUJ01000008">
    <property type="protein sequence ID" value="PFH33662.1"/>
    <property type="molecule type" value="Genomic_DNA"/>
</dbReference>
<feature type="region of interest" description="Disordered" evidence="1">
    <location>
        <begin position="173"/>
        <end position="558"/>
    </location>
</feature>
<keyword evidence="4" id="KW-1185">Reference proteome</keyword>
<feature type="compositionally biased region" description="Basic and acidic residues" evidence="1">
    <location>
        <begin position="214"/>
        <end position="224"/>
    </location>
</feature>
<reference evidence="3 4" key="1">
    <citation type="submission" date="2017-09" db="EMBL/GenBank/DDBJ databases">
        <title>Genome sequencing of Besnoitia besnoiti strain Bb-Ger1.</title>
        <authorList>
            <person name="Schares G."/>
            <person name="Venepally P."/>
            <person name="Lorenzi H.A."/>
        </authorList>
    </citation>
    <scope>NUCLEOTIDE SEQUENCE [LARGE SCALE GENOMIC DNA]</scope>
    <source>
        <strain evidence="3 4">Bb-Ger1</strain>
    </source>
</reference>
<evidence type="ECO:0000313" key="3">
    <source>
        <dbReference type="EMBL" id="PFH33662.1"/>
    </source>
</evidence>
<proteinExistence type="predicted"/>
<feature type="compositionally biased region" description="Basic and acidic residues" evidence="1">
    <location>
        <begin position="456"/>
        <end position="477"/>
    </location>
</feature>
<name>A0A2A9ME52_BESBE</name>
<dbReference type="RefSeq" id="XP_029217671.1">
    <property type="nucleotide sequence ID" value="XM_029366240.1"/>
</dbReference>
<feature type="compositionally biased region" description="Basic and acidic residues" evidence="1">
    <location>
        <begin position="375"/>
        <end position="424"/>
    </location>
</feature>
<keyword evidence="2" id="KW-1133">Transmembrane helix</keyword>
<feature type="compositionally biased region" description="Acidic residues" evidence="1">
    <location>
        <begin position="517"/>
        <end position="530"/>
    </location>
</feature>
<feature type="compositionally biased region" description="Basic and acidic residues" evidence="1">
    <location>
        <begin position="297"/>
        <end position="308"/>
    </location>
</feature>
<organism evidence="3 4">
    <name type="scientific">Besnoitia besnoiti</name>
    <name type="common">Apicomplexan protozoan</name>
    <dbReference type="NCBI Taxonomy" id="94643"/>
    <lineage>
        <taxon>Eukaryota</taxon>
        <taxon>Sar</taxon>
        <taxon>Alveolata</taxon>
        <taxon>Apicomplexa</taxon>
        <taxon>Conoidasida</taxon>
        <taxon>Coccidia</taxon>
        <taxon>Eucoccidiorida</taxon>
        <taxon>Eimeriorina</taxon>
        <taxon>Sarcocystidae</taxon>
        <taxon>Besnoitia</taxon>
    </lineage>
</organism>
<sequence length="676" mass="73468">MLFLPSVLVSQPVLSSFQPLRSLPPLREACSRPYSPLLSFFLVVLPAALAHPSSSFSFSSTLGRIEAKVELFAHFSRASLAFQEVGLQGLTIDDSEKIPLFPTSFVARDRALSNDGWRHKMEAEEAPLNCTRGTRADPWPSRSHEDLIGSHPNEPAVAHGAVFARREARASAVVETRSSRDPARGGSHESLEERQSSTRVVVQRAPNPEGSPRLQEDLKKEKGEANATRQHPGDRRPQDERKEIMEGGKRNGGCEASDKRREGAPNDSRGDREEDARRDRTSAAPLSARLLPPTQAPKDELETREESRPASAARLRERRRAAKEGGGWRREDGALARELSVADAADRGEEARRASRSVSVSGGERDSRGNTNRTAAEEIETRLEEGEEETKANANDRQESLEKRPSPRRTLGDAKQAEEGRETGMKVGGAWPSEAAGDAGEPQDSPVKRTSGANDPEARVGGRSEAGDAEPPEKPEHTNTPTSDPSPSLPGAHTKRGKADKSHALRSVSSPLRGDEETGVEDGDLLEAEVAEGSTRNAEAGDPRHAPPPEFGDGGDNEAEGSLGFVCFALGAGAVFSASSWLLSKQRETMRQERLSVLVIKFPAVPSVSWIHYRITRAALHLNASPLVELYGCEYKMLNAAAFRDTADEEASAQKAETANHKRKGHRELCPPVEYA</sequence>
<evidence type="ECO:0000313" key="4">
    <source>
        <dbReference type="Proteomes" id="UP000224006"/>
    </source>
</evidence>
<comment type="caution">
    <text evidence="3">The sequence shown here is derived from an EMBL/GenBank/DDBJ whole genome shotgun (WGS) entry which is preliminary data.</text>
</comment>
<dbReference type="KEGG" id="bbes:BESB_078780"/>
<gene>
    <name evidence="3" type="ORF">BESB_078780</name>
</gene>
<evidence type="ECO:0000256" key="2">
    <source>
        <dbReference type="SAM" id="Phobius"/>
    </source>
</evidence>
<feature type="transmembrane region" description="Helical" evidence="2">
    <location>
        <begin position="563"/>
        <end position="583"/>
    </location>
</feature>
<feature type="compositionally biased region" description="Basic and acidic residues" evidence="1">
    <location>
        <begin position="344"/>
        <end position="353"/>
    </location>
</feature>
<evidence type="ECO:0000256" key="1">
    <source>
        <dbReference type="SAM" id="MobiDB-lite"/>
    </source>
</evidence>
<keyword evidence="2" id="KW-0812">Transmembrane</keyword>
<feature type="compositionally biased region" description="Basic and acidic residues" evidence="1">
    <location>
        <begin position="256"/>
        <end position="281"/>
    </location>
</feature>
<protein>
    <recommendedName>
        <fullName evidence="5">Transmembrane protein</fullName>
    </recommendedName>
</protein>
<accession>A0A2A9ME52</accession>